<proteinExistence type="predicted"/>
<reference evidence="2" key="1">
    <citation type="journal article" date="2021" name="bioRxiv">
        <title>Whole Genome Assembly and Annotation of Northern Wild Rice, Zizania palustris L., Supports a Whole Genome Duplication in the Zizania Genus.</title>
        <authorList>
            <person name="Haas M."/>
            <person name="Kono T."/>
            <person name="Macchietto M."/>
            <person name="Millas R."/>
            <person name="McGilp L."/>
            <person name="Shao M."/>
            <person name="Duquette J."/>
            <person name="Hirsch C.N."/>
            <person name="Kimball J."/>
        </authorList>
    </citation>
    <scope>NUCLEOTIDE SEQUENCE</scope>
    <source>
        <tissue evidence="2">Fresh leaf tissue</tissue>
    </source>
</reference>
<sequence length="88" mass="9601">MVARACVLLPLHGGCSGRKKVALEDNVSGDKQQEQGIAAMRRFKSGRRTAAWVEEAFAAVAAAGEQQQQQEKQENAELHATEQWAQPP</sequence>
<gene>
    <name evidence="2" type="ORF">GUJ93_ZPchr0483g7165</name>
</gene>
<protein>
    <submittedName>
        <fullName evidence="2">Uncharacterized protein</fullName>
    </submittedName>
</protein>
<accession>A0A8J5RNR9</accession>
<feature type="region of interest" description="Disordered" evidence="1">
    <location>
        <begin position="63"/>
        <end position="88"/>
    </location>
</feature>
<feature type="non-terminal residue" evidence="2">
    <location>
        <position position="88"/>
    </location>
</feature>
<evidence type="ECO:0000256" key="1">
    <source>
        <dbReference type="SAM" id="MobiDB-lite"/>
    </source>
</evidence>
<name>A0A8J5RNR9_ZIZPA</name>
<reference evidence="2" key="2">
    <citation type="submission" date="2021-02" db="EMBL/GenBank/DDBJ databases">
        <authorList>
            <person name="Kimball J.A."/>
            <person name="Haas M.W."/>
            <person name="Macchietto M."/>
            <person name="Kono T."/>
            <person name="Duquette J."/>
            <person name="Shao M."/>
        </authorList>
    </citation>
    <scope>NUCLEOTIDE SEQUENCE</scope>
    <source>
        <tissue evidence="2">Fresh leaf tissue</tissue>
    </source>
</reference>
<evidence type="ECO:0000313" key="2">
    <source>
        <dbReference type="EMBL" id="KAG8044331.1"/>
    </source>
</evidence>
<dbReference type="Proteomes" id="UP000729402">
    <property type="component" value="Unassembled WGS sequence"/>
</dbReference>
<organism evidence="2 3">
    <name type="scientific">Zizania palustris</name>
    <name type="common">Northern wild rice</name>
    <dbReference type="NCBI Taxonomy" id="103762"/>
    <lineage>
        <taxon>Eukaryota</taxon>
        <taxon>Viridiplantae</taxon>
        <taxon>Streptophyta</taxon>
        <taxon>Embryophyta</taxon>
        <taxon>Tracheophyta</taxon>
        <taxon>Spermatophyta</taxon>
        <taxon>Magnoliopsida</taxon>
        <taxon>Liliopsida</taxon>
        <taxon>Poales</taxon>
        <taxon>Poaceae</taxon>
        <taxon>BOP clade</taxon>
        <taxon>Oryzoideae</taxon>
        <taxon>Oryzeae</taxon>
        <taxon>Zizaniinae</taxon>
        <taxon>Zizania</taxon>
    </lineage>
</organism>
<comment type="caution">
    <text evidence="2">The sequence shown here is derived from an EMBL/GenBank/DDBJ whole genome shotgun (WGS) entry which is preliminary data.</text>
</comment>
<dbReference type="EMBL" id="JAAALK010000811">
    <property type="protein sequence ID" value="KAG8044331.1"/>
    <property type="molecule type" value="Genomic_DNA"/>
</dbReference>
<evidence type="ECO:0000313" key="3">
    <source>
        <dbReference type="Proteomes" id="UP000729402"/>
    </source>
</evidence>
<feature type="compositionally biased region" description="Basic and acidic residues" evidence="1">
    <location>
        <begin position="71"/>
        <end position="80"/>
    </location>
</feature>
<dbReference type="AlphaFoldDB" id="A0A8J5RNR9"/>
<keyword evidence="3" id="KW-1185">Reference proteome</keyword>